<dbReference type="PANTHER" id="PTHR48075:SF5">
    <property type="entry name" value="3-HYDROXYBUTYRYL-COA DEHYDROGENASE"/>
    <property type="match status" value="1"/>
</dbReference>
<sequence length="319" mass="34517">MFRSMLQSMAARCTGTSKLAGAMTTRSFTSSVGAHKSIDTIGVIGAGQMGMGIALVAAHISKKSVLLLDSSPKQIEKGLKFLDVLLQKDILKGKITEEECAATKSRLRTTTDLKDFSNVDFVIEAVSESPTLKRDLFMSLDQIAPKHAILASNTSSISITKIAAATKRPEQVIGMHFMNPVPIMKLTEIIPGLATSPTTLAVTLQLAQQMGKITTESADVPGFIANRILMPYINEAIFVLQEGIASREHIDATMKLGTNVPMGPLTLGDFIGLDTCLAIMRVLHTQLGDDKYRPSPLLVKYVDAGWLGKKSGRGFYEYK</sequence>
<evidence type="ECO:0000256" key="1">
    <source>
        <dbReference type="ARBA" id="ARBA00009463"/>
    </source>
</evidence>
<evidence type="ECO:0008006" key="7">
    <source>
        <dbReference type="Google" id="ProtNLM"/>
    </source>
</evidence>
<accession>A0ABQ8F0Y4</accession>
<dbReference type="InterPro" id="IPR008927">
    <property type="entry name" value="6-PGluconate_DH-like_C_sf"/>
</dbReference>
<evidence type="ECO:0000256" key="2">
    <source>
        <dbReference type="ARBA" id="ARBA00023002"/>
    </source>
</evidence>
<dbReference type="Gene3D" id="1.10.1040.10">
    <property type="entry name" value="N-(1-d-carboxylethyl)-l-norvaline Dehydrogenase, domain 2"/>
    <property type="match status" value="1"/>
</dbReference>
<evidence type="ECO:0000259" key="4">
    <source>
        <dbReference type="Pfam" id="PF02737"/>
    </source>
</evidence>
<evidence type="ECO:0000259" key="3">
    <source>
        <dbReference type="Pfam" id="PF00725"/>
    </source>
</evidence>
<dbReference type="Proteomes" id="UP001648503">
    <property type="component" value="Unassembled WGS sequence"/>
</dbReference>
<dbReference type="SUPFAM" id="SSF51735">
    <property type="entry name" value="NAD(P)-binding Rossmann-fold domains"/>
    <property type="match status" value="1"/>
</dbReference>
<dbReference type="Pfam" id="PF02737">
    <property type="entry name" value="3HCDH_N"/>
    <property type="match status" value="1"/>
</dbReference>
<dbReference type="Gene3D" id="3.40.50.720">
    <property type="entry name" value="NAD(P)-binding Rossmann-like Domain"/>
    <property type="match status" value="1"/>
</dbReference>
<dbReference type="SUPFAM" id="SSF48179">
    <property type="entry name" value="6-phosphogluconate dehydrogenase C-terminal domain-like"/>
    <property type="match status" value="1"/>
</dbReference>
<dbReference type="InterPro" id="IPR006108">
    <property type="entry name" value="3HC_DH_C"/>
</dbReference>
<dbReference type="InterPro" id="IPR013328">
    <property type="entry name" value="6PGD_dom2"/>
</dbReference>
<keyword evidence="2" id="KW-0560">Oxidoreductase</keyword>
<gene>
    <name evidence="5" type="ORF">BASA50_010566</name>
</gene>
<reference evidence="5 6" key="1">
    <citation type="submission" date="2021-02" db="EMBL/GenBank/DDBJ databases">
        <title>Variation within the Batrachochytrium salamandrivorans European outbreak.</title>
        <authorList>
            <person name="Kelly M."/>
            <person name="Pasmans F."/>
            <person name="Shea T.P."/>
            <person name="Munoz J.F."/>
            <person name="Carranza S."/>
            <person name="Cuomo C.A."/>
            <person name="Martel A."/>
        </authorList>
    </citation>
    <scope>NUCLEOTIDE SEQUENCE [LARGE SCALE GENOMIC DNA]</scope>
    <source>
        <strain evidence="5 6">AMFP18/2</strain>
    </source>
</reference>
<protein>
    <recommendedName>
        <fullName evidence="7">3-hydroxybutyryl-CoA dehydrogenase</fullName>
    </recommendedName>
</protein>
<evidence type="ECO:0000313" key="6">
    <source>
        <dbReference type="Proteomes" id="UP001648503"/>
    </source>
</evidence>
<dbReference type="PANTHER" id="PTHR48075">
    <property type="entry name" value="3-HYDROXYACYL-COA DEHYDROGENASE FAMILY PROTEIN"/>
    <property type="match status" value="1"/>
</dbReference>
<dbReference type="PIRSF" id="PIRSF000105">
    <property type="entry name" value="HCDH"/>
    <property type="match status" value="1"/>
</dbReference>
<comment type="similarity">
    <text evidence="1">Belongs to the 3-hydroxyacyl-CoA dehydrogenase family.</text>
</comment>
<dbReference type="InterPro" id="IPR006176">
    <property type="entry name" value="3-OHacyl-CoA_DH_NAD-bd"/>
</dbReference>
<comment type="caution">
    <text evidence="5">The sequence shown here is derived from an EMBL/GenBank/DDBJ whole genome shotgun (WGS) entry which is preliminary data.</text>
</comment>
<keyword evidence="6" id="KW-1185">Reference proteome</keyword>
<dbReference type="InterPro" id="IPR036291">
    <property type="entry name" value="NAD(P)-bd_dom_sf"/>
</dbReference>
<dbReference type="InterPro" id="IPR006180">
    <property type="entry name" value="3-OHacyl-CoA_DH_CS"/>
</dbReference>
<dbReference type="EMBL" id="JAFCIX010000495">
    <property type="protein sequence ID" value="KAH6588695.1"/>
    <property type="molecule type" value="Genomic_DNA"/>
</dbReference>
<dbReference type="Pfam" id="PF00725">
    <property type="entry name" value="3HCDH"/>
    <property type="match status" value="1"/>
</dbReference>
<proteinExistence type="inferred from homology"/>
<name>A0ABQ8F0Y4_9FUNG</name>
<organism evidence="5 6">
    <name type="scientific">Batrachochytrium salamandrivorans</name>
    <dbReference type="NCBI Taxonomy" id="1357716"/>
    <lineage>
        <taxon>Eukaryota</taxon>
        <taxon>Fungi</taxon>
        <taxon>Fungi incertae sedis</taxon>
        <taxon>Chytridiomycota</taxon>
        <taxon>Chytridiomycota incertae sedis</taxon>
        <taxon>Chytridiomycetes</taxon>
        <taxon>Rhizophydiales</taxon>
        <taxon>Rhizophydiales incertae sedis</taxon>
        <taxon>Batrachochytrium</taxon>
    </lineage>
</organism>
<evidence type="ECO:0000313" key="5">
    <source>
        <dbReference type="EMBL" id="KAH6588695.1"/>
    </source>
</evidence>
<feature type="domain" description="3-hydroxyacyl-CoA dehydrogenase NAD binding" evidence="4">
    <location>
        <begin position="40"/>
        <end position="216"/>
    </location>
</feature>
<dbReference type="InterPro" id="IPR022694">
    <property type="entry name" value="3-OHacyl-CoA_DH"/>
</dbReference>
<feature type="domain" description="3-hydroxyacyl-CoA dehydrogenase C-terminal" evidence="3">
    <location>
        <begin position="222"/>
        <end position="318"/>
    </location>
</feature>
<dbReference type="PROSITE" id="PS00067">
    <property type="entry name" value="3HCDH"/>
    <property type="match status" value="1"/>
</dbReference>